<evidence type="ECO:0000256" key="2">
    <source>
        <dbReference type="ARBA" id="ARBA00009008"/>
    </source>
</evidence>
<feature type="coiled-coil region" evidence="9">
    <location>
        <begin position="80"/>
        <end position="140"/>
    </location>
</feature>
<evidence type="ECO:0000256" key="6">
    <source>
        <dbReference type="ARBA" id="ARBA00023054"/>
    </source>
</evidence>
<evidence type="ECO:0000313" key="11">
    <source>
        <dbReference type="Proteomes" id="UP000331127"/>
    </source>
</evidence>
<name>A0A5M3WVE8_9ACTN</name>
<keyword evidence="5" id="KW-0132">Cell division</keyword>
<gene>
    <name evidence="10" type="ORF">Amac_057990</name>
</gene>
<protein>
    <recommendedName>
        <fullName evidence="3">Cell wall synthesis protein Wag31</fullName>
    </recommendedName>
    <alternativeName>
        <fullName evidence="8">Antigen 84</fullName>
    </alternativeName>
</protein>
<keyword evidence="7" id="KW-0131">Cell cycle</keyword>
<evidence type="ECO:0000256" key="7">
    <source>
        <dbReference type="ARBA" id="ARBA00023306"/>
    </source>
</evidence>
<evidence type="ECO:0000256" key="9">
    <source>
        <dbReference type="SAM" id="Coils"/>
    </source>
</evidence>
<dbReference type="EMBL" id="BLAE01000035">
    <property type="protein sequence ID" value="GES12202.1"/>
    <property type="molecule type" value="Genomic_DNA"/>
</dbReference>
<dbReference type="InterPro" id="IPR019933">
    <property type="entry name" value="DivIVA_domain"/>
</dbReference>
<comment type="caution">
    <text evidence="10">The sequence shown here is derived from an EMBL/GenBank/DDBJ whole genome shotgun (WGS) entry which is preliminary data.</text>
</comment>
<dbReference type="Pfam" id="PF05103">
    <property type="entry name" value="DivIVA"/>
    <property type="match status" value="1"/>
</dbReference>
<dbReference type="GO" id="GO:0051301">
    <property type="term" value="P:cell division"/>
    <property type="evidence" value="ECO:0007669"/>
    <property type="project" value="UniProtKB-KW"/>
</dbReference>
<sequence>MGEGYDGVLTAEDVRNKVFSTSRLREGYDLAEVDMFLGEVQCSLSRLHRDYEQLKARCGLCSTALAPSWQGGAEVIATAQRQAESIIAEAEARARDLELELRERLRRAAEILLVTEQEHARDLEVRRQQADRRRADIQDHLSWINNLVGEHP</sequence>
<dbReference type="Gene3D" id="6.10.250.660">
    <property type="match status" value="1"/>
</dbReference>
<dbReference type="InterPro" id="IPR007793">
    <property type="entry name" value="DivIVA_fam"/>
</dbReference>
<evidence type="ECO:0000256" key="8">
    <source>
        <dbReference type="ARBA" id="ARBA00031737"/>
    </source>
</evidence>
<dbReference type="Proteomes" id="UP000331127">
    <property type="component" value="Unassembled WGS sequence"/>
</dbReference>
<proteinExistence type="inferred from homology"/>
<comment type="subcellular location">
    <subcellularLocation>
        <location evidence="1">Cytoplasm</location>
    </subcellularLocation>
</comment>
<reference evidence="10 11" key="1">
    <citation type="submission" date="2019-10" db="EMBL/GenBank/DDBJ databases">
        <title>Whole genome shotgun sequence of Acrocarpospora macrocephala NBRC 16266.</title>
        <authorList>
            <person name="Ichikawa N."/>
            <person name="Kimura A."/>
            <person name="Kitahashi Y."/>
            <person name="Komaki H."/>
            <person name="Oguchi A."/>
        </authorList>
    </citation>
    <scope>NUCLEOTIDE SEQUENCE [LARGE SCALE GENOMIC DNA]</scope>
    <source>
        <strain evidence="10 11">NBRC 16266</strain>
    </source>
</reference>
<keyword evidence="4" id="KW-0963">Cytoplasm</keyword>
<evidence type="ECO:0000256" key="1">
    <source>
        <dbReference type="ARBA" id="ARBA00004496"/>
    </source>
</evidence>
<keyword evidence="6 9" id="KW-0175">Coiled coil</keyword>
<dbReference type="GO" id="GO:0005737">
    <property type="term" value="C:cytoplasm"/>
    <property type="evidence" value="ECO:0007669"/>
    <property type="project" value="UniProtKB-SubCell"/>
</dbReference>
<dbReference type="AlphaFoldDB" id="A0A5M3WVE8"/>
<dbReference type="NCBIfam" id="TIGR03544">
    <property type="entry name" value="DivI1A_domain"/>
    <property type="match status" value="1"/>
</dbReference>
<keyword evidence="11" id="KW-1185">Reference proteome</keyword>
<evidence type="ECO:0000313" key="10">
    <source>
        <dbReference type="EMBL" id="GES12202.1"/>
    </source>
</evidence>
<dbReference type="PANTHER" id="PTHR35794:SF2">
    <property type="entry name" value="CELL DIVISION PROTEIN DIVIVA"/>
    <property type="match status" value="1"/>
</dbReference>
<accession>A0A5M3WVE8</accession>
<organism evidence="10 11">
    <name type="scientific">Acrocarpospora macrocephala</name>
    <dbReference type="NCBI Taxonomy" id="150177"/>
    <lineage>
        <taxon>Bacteria</taxon>
        <taxon>Bacillati</taxon>
        <taxon>Actinomycetota</taxon>
        <taxon>Actinomycetes</taxon>
        <taxon>Streptosporangiales</taxon>
        <taxon>Streptosporangiaceae</taxon>
        <taxon>Acrocarpospora</taxon>
    </lineage>
</organism>
<dbReference type="PANTHER" id="PTHR35794">
    <property type="entry name" value="CELL DIVISION PROTEIN DIVIVA"/>
    <property type="match status" value="1"/>
</dbReference>
<comment type="similarity">
    <text evidence="2">Belongs to the DivIVA family.</text>
</comment>
<evidence type="ECO:0000256" key="3">
    <source>
        <dbReference type="ARBA" id="ARBA00018787"/>
    </source>
</evidence>
<evidence type="ECO:0000256" key="5">
    <source>
        <dbReference type="ARBA" id="ARBA00022618"/>
    </source>
</evidence>
<evidence type="ECO:0000256" key="4">
    <source>
        <dbReference type="ARBA" id="ARBA00022490"/>
    </source>
</evidence>
<dbReference type="RefSeq" id="WP_218041335.1">
    <property type="nucleotide sequence ID" value="NZ_BAAAHL010000012.1"/>
</dbReference>